<proteinExistence type="predicted"/>
<protein>
    <submittedName>
        <fullName evidence="1">Uncharacterized protein</fullName>
    </submittedName>
</protein>
<dbReference type="Proteomes" id="UP001106592">
    <property type="component" value="Unassembled WGS sequence"/>
</dbReference>
<gene>
    <name evidence="1" type="ORF">KUO17_11325</name>
</gene>
<organism evidence="1 2">
    <name type="scientific">Pseudomonas aegrilactucae</name>
    <dbReference type="NCBI Taxonomy" id="2854028"/>
    <lineage>
        <taxon>Bacteria</taxon>
        <taxon>Pseudomonadati</taxon>
        <taxon>Pseudomonadota</taxon>
        <taxon>Gammaproteobacteria</taxon>
        <taxon>Pseudomonadales</taxon>
        <taxon>Pseudomonadaceae</taxon>
        <taxon>Pseudomonas</taxon>
    </lineage>
</organism>
<reference evidence="1" key="2">
    <citation type="journal article" date="2023" name="Plant Pathol.">
        <title>Dismantling and reorganizing Pseudomonas marginalis sensu#lato.</title>
        <authorList>
            <person name="Sawada H."/>
            <person name="Fujikawa T."/>
            <person name="Satou M."/>
        </authorList>
    </citation>
    <scope>NUCLEOTIDE SEQUENCE</scope>
    <source>
        <strain evidence="1">MAFF 301350</strain>
    </source>
</reference>
<dbReference type="AlphaFoldDB" id="A0A9Q3ACE9"/>
<evidence type="ECO:0000313" key="1">
    <source>
        <dbReference type="EMBL" id="MBV6287612.1"/>
    </source>
</evidence>
<keyword evidence="2" id="KW-1185">Reference proteome</keyword>
<comment type="caution">
    <text evidence="1">The sequence shown here is derived from an EMBL/GenBank/DDBJ whole genome shotgun (WGS) entry which is preliminary data.</text>
</comment>
<accession>A0A9Q3ACE9</accession>
<dbReference type="EMBL" id="JAHTBI010000037">
    <property type="protein sequence ID" value="MBV6287612.1"/>
    <property type="molecule type" value="Genomic_DNA"/>
</dbReference>
<evidence type="ECO:0000313" key="2">
    <source>
        <dbReference type="Proteomes" id="UP001106592"/>
    </source>
</evidence>
<dbReference type="RefSeq" id="WP_217975652.1">
    <property type="nucleotide sequence ID" value="NZ_JAHTBI010000037.1"/>
</dbReference>
<name>A0A9Q3ACE9_9PSED</name>
<reference evidence="1" key="1">
    <citation type="journal article" date="2022" name="Int. J. Syst. Evol. Microbiol.">
        <title>Pseudomonas aegrilactucae sp. nov. and Pseudomonas morbosilactucae sp. nov., pathogens causing bacterial rot of lettuce in Japan.</title>
        <authorList>
            <person name="Sawada H."/>
            <person name="Fujikawa T."/>
            <person name="Satou M."/>
        </authorList>
    </citation>
    <scope>NUCLEOTIDE SEQUENCE</scope>
    <source>
        <strain evidence="1">MAFF 301350</strain>
    </source>
</reference>
<sequence length="196" mass="22330">MLNHPTSITTAFPRHLATEVESLARTLNLPNADQGIAVSLGGEQLVIPYRLHLPASSDAALPPLQRLLHACLLTRHPDGHVRQHALQQIIKVQQPWVVPFVFQLCGEYVIELLEVCEAHVPALDPQLYGDFFRANPAYFNTTRARMISYWDCYHRTRHPTLRGYVGGRLWRAFADISAGYSLQLGEPPQRMWRMQK</sequence>